<evidence type="ECO:0000256" key="1">
    <source>
        <dbReference type="SAM" id="Phobius"/>
    </source>
</evidence>
<keyword evidence="1" id="KW-1133">Transmembrane helix</keyword>
<dbReference type="EMBL" id="MGGM01000022">
    <property type="protein sequence ID" value="OGM28933.1"/>
    <property type="molecule type" value="Genomic_DNA"/>
</dbReference>
<proteinExistence type="predicted"/>
<dbReference type="Proteomes" id="UP000177263">
    <property type="component" value="Unassembled WGS sequence"/>
</dbReference>
<evidence type="ECO:0000313" key="2">
    <source>
        <dbReference type="EMBL" id="OGM28933.1"/>
    </source>
</evidence>
<dbReference type="AlphaFoldDB" id="A0A1F7YNS4"/>
<dbReference type="STRING" id="1802500.A2801_01035"/>
<feature type="transmembrane region" description="Helical" evidence="1">
    <location>
        <begin position="108"/>
        <end position="126"/>
    </location>
</feature>
<protein>
    <submittedName>
        <fullName evidence="2">Uncharacterized protein</fullName>
    </submittedName>
</protein>
<organism evidence="2 3">
    <name type="scientific">Candidatus Woesebacteria bacterium RIFCSPHIGHO2_01_FULL_41_10</name>
    <dbReference type="NCBI Taxonomy" id="1802500"/>
    <lineage>
        <taxon>Bacteria</taxon>
        <taxon>Candidatus Woeseibacteriota</taxon>
    </lineage>
</organism>
<keyword evidence="1" id="KW-0472">Membrane</keyword>
<accession>A0A1F7YNS4</accession>
<name>A0A1F7YNS4_9BACT</name>
<reference evidence="2 3" key="1">
    <citation type="journal article" date="2016" name="Nat. Commun.">
        <title>Thousands of microbial genomes shed light on interconnected biogeochemical processes in an aquifer system.</title>
        <authorList>
            <person name="Anantharaman K."/>
            <person name="Brown C.T."/>
            <person name="Hug L.A."/>
            <person name="Sharon I."/>
            <person name="Castelle C.J."/>
            <person name="Probst A.J."/>
            <person name="Thomas B.C."/>
            <person name="Singh A."/>
            <person name="Wilkins M.J."/>
            <person name="Karaoz U."/>
            <person name="Brodie E.L."/>
            <person name="Williams K.H."/>
            <person name="Hubbard S.S."/>
            <person name="Banfield J.F."/>
        </authorList>
    </citation>
    <scope>NUCLEOTIDE SEQUENCE [LARGE SCALE GENOMIC DNA]</scope>
</reference>
<evidence type="ECO:0000313" key="3">
    <source>
        <dbReference type="Proteomes" id="UP000177263"/>
    </source>
</evidence>
<feature type="transmembrane region" description="Helical" evidence="1">
    <location>
        <begin position="36"/>
        <end position="58"/>
    </location>
</feature>
<keyword evidence="1" id="KW-0812">Transmembrane</keyword>
<gene>
    <name evidence="2" type="ORF">A2801_01035</name>
</gene>
<sequence length="136" mass="15270">MNEIWNEFKFTVFLFAFCIVAALSAREGFVSLFESLNHVLISVICVIAINALAVLIQIRDKKPRIIRGGFLHRVSLNPIYKYIALLLLWTLETATVSGALFSGANERITIIFMILLVLISSGLLIAHRPDELLVKK</sequence>
<feature type="transmembrane region" description="Helical" evidence="1">
    <location>
        <begin position="79"/>
        <end position="102"/>
    </location>
</feature>
<comment type="caution">
    <text evidence="2">The sequence shown here is derived from an EMBL/GenBank/DDBJ whole genome shotgun (WGS) entry which is preliminary data.</text>
</comment>